<keyword evidence="2" id="KW-1185">Reference proteome</keyword>
<name>A0A9N7TJD1_PLEPL</name>
<gene>
    <name evidence="1" type="ORF">PLEPLA_LOCUS1619</name>
</gene>
<sequence length="112" mass="12461">MAAVPRMQIKLRFKCVLLFPIVPAEKPHACCHMTAATRSGNMIQVKQQHTIQSSTMLERNAVLSHLSPGEETLPPAQLLTHPRCRDSTSTLDFLLTPPLRFSRSLSESHCGL</sequence>
<organism evidence="1 2">
    <name type="scientific">Pleuronectes platessa</name>
    <name type="common">European plaice</name>
    <dbReference type="NCBI Taxonomy" id="8262"/>
    <lineage>
        <taxon>Eukaryota</taxon>
        <taxon>Metazoa</taxon>
        <taxon>Chordata</taxon>
        <taxon>Craniata</taxon>
        <taxon>Vertebrata</taxon>
        <taxon>Euteleostomi</taxon>
        <taxon>Actinopterygii</taxon>
        <taxon>Neopterygii</taxon>
        <taxon>Teleostei</taxon>
        <taxon>Neoteleostei</taxon>
        <taxon>Acanthomorphata</taxon>
        <taxon>Carangaria</taxon>
        <taxon>Pleuronectiformes</taxon>
        <taxon>Pleuronectoidei</taxon>
        <taxon>Pleuronectidae</taxon>
        <taxon>Pleuronectes</taxon>
    </lineage>
</organism>
<reference evidence="1" key="1">
    <citation type="submission" date="2020-03" db="EMBL/GenBank/DDBJ databases">
        <authorList>
            <person name="Weist P."/>
        </authorList>
    </citation>
    <scope>NUCLEOTIDE SEQUENCE</scope>
</reference>
<protein>
    <submittedName>
        <fullName evidence="1">Uncharacterized protein</fullName>
    </submittedName>
</protein>
<comment type="caution">
    <text evidence="1">The sequence shown here is derived from an EMBL/GenBank/DDBJ whole genome shotgun (WGS) entry which is preliminary data.</text>
</comment>
<dbReference type="Proteomes" id="UP001153269">
    <property type="component" value="Unassembled WGS sequence"/>
</dbReference>
<dbReference type="EMBL" id="CADEAL010000077">
    <property type="protein sequence ID" value="CAB1413916.1"/>
    <property type="molecule type" value="Genomic_DNA"/>
</dbReference>
<accession>A0A9N7TJD1</accession>
<evidence type="ECO:0000313" key="1">
    <source>
        <dbReference type="EMBL" id="CAB1413916.1"/>
    </source>
</evidence>
<evidence type="ECO:0000313" key="2">
    <source>
        <dbReference type="Proteomes" id="UP001153269"/>
    </source>
</evidence>
<dbReference type="AlphaFoldDB" id="A0A9N7TJD1"/>
<proteinExistence type="predicted"/>